<evidence type="ECO:0000256" key="6">
    <source>
        <dbReference type="ARBA" id="ARBA00023077"/>
    </source>
</evidence>
<dbReference type="Proteomes" id="UP000652231">
    <property type="component" value="Unassembled WGS sequence"/>
</dbReference>
<feature type="chain" id="PRO_5035146101" evidence="12">
    <location>
        <begin position="29"/>
        <end position="879"/>
    </location>
</feature>
<evidence type="ECO:0000259" key="13">
    <source>
        <dbReference type="Pfam" id="PF00593"/>
    </source>
</evidence>
<keyword evidence="2 10" id="KW-0813">Transport</keyword>
<dbReference type="Pfam" id="PF07715">
    <property type="entry name" value="Plug"/>
    <property type="match status" value="1"/>
</dbReference>
<dbReference type="EMBL" id="BMGK01000007">
    <property type="protein sequence ID" value="GGD95690.1"/>
    <property type="molecule type" value="Genomic_DNA"/>
</dbReference>
<dbReference type="Gene3D" id="2.60.40.1120">
    <property type="entry name" value="Carboxypeptidase-like, regulatory domain"/>
    <property type="match status" value="1"/>
</dbReference>
<dbReference type="Pfam" id="PF00593">
    <property type="entry name" value="TonB_dep_Rec_b-barrel"/>
    <property type="match status" value="1"/>
</dbReference>
<keyword evidence="4 10" id="KW-0812">Transmembrane</keyword>
<keyword evidence="16" id="KW-1185">Reference proteome</keyword>
<dbReference type="InterPro" id="IPR039426">
    <property type="entry name" value="TonB-dep_rcpt-like"/>
</dbReference>
<evidence type="ECO:0000313" key="15">
    <source>
        <dbReference type="EMBL" id="GGD95690.1"/>
    </source>
</evidence>
<dbReference type="InterPro" id="IPR036942">
    <property type="entry name" value="Beta-barrel_TonB_sf"/>
</dbReference>
<evidence type="ECO:0000259" key="14">
    <source>
        <dbReference type="Pfam" id="PF07715"/>
    </source>
</evidence>
<sequence length="879" mass="97056">MKKQLLFLFLIVSSLGFSQGVVTGTVMAGDIDEPLAGANIVEKGTTNGAIADFDGNFTLNVSSNSGVIEISYLGFLKTTKLFSLSNGTANLGTITLASDADALDEVVIVGRGIIDLAADRATPIAVSSITAAEIQSKAVGNVEFPEVMKNTPSVYVSNQAGGFGDSQMFLRGFDQTNTAFLLNGQPINGMEDGRMYWSNWSGMSDVANAVQVQRGLGSSKLAISSVGGTVNIISKAAGRTQGGFVRLMTGNDSYMKGSFSYDTGLQGKWAFSFLLDHWQGHKKWANGTAGQGQNYFIGIGFVPNDEHSLNFLITGAPQWHDQNFSVGLDDYEQYGLRHNNNSGFLDGERYTFRRNYYHKPIANLNWDWNISENTNLSSVLYASWGRGGGTGPIGSSGNINPFRNESNNEIDFDALVANNIANNPDGIGTFGSAAMRRMSVNNHNWYGFLTNLEFNPTDNWSMNVGADTRLYKGTHFRQMNDFLGLNAYADNFGYGDQRPSDYQLTETFEANPWASLFSFADEDQRFAYDYSENINYIGGFGQVEYKTDNFSAFVQGAVSTQSYQREGRAEGTEIEGVNGLGKSEKVNKFGYNVKGGLGYSFTESSTIFANAGQYSRQPYLDNIFDDVRNSNYILEGDNEVDNEEITGVEAGYRYKGGNLSIDVNLYHTTWGNRFVSGGFIPGDPDSTNPVEQVDRYQRFTDVTQVHIGGEFEAKYRLSNKFMFRTIGSIGNWKYDGRTPYQTRDSETNELLEEGSVDLKGTKVGNAPQSSFGFGFKYEILNGLSVDADYNIYSNLYGFVNARDVIEASQMGETFQSERLSPYTLLDAGITYKFDFGGNNFTIRGNVYNLANDIYLNQKDSFGYYYGNGRTWNASVRYDF</sequence>
<dbReference type="GO" id="GO:0009279">
    <property type="term" value="C:cell outer membrane"/>
    <property type="evidence" value="ECO:0007669"/>
    <property type="project" value="UniProtKB-SubCell"/>
</dbReference>
<evidence type="ECO:0000256" key="7">
    <source>
        <dbReference type="ARBA" id="ARBA00023136"/>
    </source>
</evidence>
<feature type="domain" description="TonB-dependent receptor plug" evidence="14">
    <location>
        <begin position="120"/>
        <end position="229"/>
    </location>
</feature>
<proteinExistence type="inferred from homology"/>
<evidence type="ECO:0000256" key="10">
    <source>
        <dbReference type="PROSITE-ProRule" id="PRU01360"/>
    </source>
</evidence>
<evidence type="ECO:0000256" key="3">
    <source>
        <dbReference type="ARBA" id="ARBA00022452"/>
    </source>
</evidence>
<dbReference type="Gene3D" id="2.170.130.10">
    <property type="entry name" value="TonB-dependent receptor, plug domain"/>
    <property type="match status" value="1"/>
</dbReference>
<dbReference type="PROSITE" id="PS01156">
    <property type="entry name" value="TONB_DEPENDENT_REC_2"/>
    <property type="match status" value="1"/>
</dbReference>
<keyword evidence="6 11" id="KW-0798">TonB box</keyword>
<protein>
    <submittedName>
        <fullName evidence="15">TonB-dependent receptor</fullName>
    </submittedName>
</protein>
<comment type="subcellular location">
    <subcellularLocation>
        <location evidence="1 10">Cell outer membrane</location>
        <topology evidence="1 10">Multi-pass membrane protein</topology>
    </subcellularLocation>
</comment>
<evidence type="ECO:0000313" key="16">
    <source>
        <dbReference type="Proteomes" id="UP000652231"/>
    </source>
</evidence>
<name>A0A8J2VAS6_9FLAO</name>
<dbReference type="GO" id="GO:0015344">
    <property type="term" value="F:siderophore uptake transmembrane transporter activity"/>
    <property type="evidence" value="ECO:0007669"/>
    <property type="project" value="TreeGrafter"/>
</dbReference>
<dbReference type="Gene3D" id="2.40.170.20">
    <property type="entry name" value="TonB-dependent receptor, beta-barrel domain"/>
    <property type="match status" value="1"/>
</dbReference>
<reference evidence="15" key="1">
    <citation type="journal article" date="2014" name="Int. J. Syst. Evol. Microbiol.">
        <title>Complete genome sequence of Corynebacterium casei LMG S-19264T (=DSM 44701T), isolated from a smear-ripened cheese.</title>
        <authorList>
            <consortium name="US DOE Joint Genome Institute (JGI-PGF)"/>
            <person name="Walter F."/>
            <person name="Albersmeier A."/>
            <person name="Kalinowski J."/>
            <person name="Ruckert C."/>
        </authorList>
    </citation>
    <scope>NUCLEOTIDE SEQUENCE</scope>
    <source>
        <strain evidence="15">CGMCC 1.12924</strain>
    </source>
</reference>
<dbReference type="InterPro" id="IPR012910">
    <property type="entry name" value="Plug_dom"/>
</dbReference>
<evidence type="ECO:0000256" key="4">
    <source>
        <dbReference type="ARBA" id="ARBA00022692"/>
    </source>
</evidence>
<dbReference type="InterPro" id="IPR037066">
    <property type="entry name" value="Plug_dom_sf"/>
</dbReference>
<dbReference type="PANTHER" id="PTHR30069:SF29">
    <property type="entry name" value="HEMOGLOBIN AND HEMOGLOBIN-HAPTOGLOBIN-BINDING PROTEIN 1-RELATED"/>
    <property type="match status" value="1"/>
</dbReference>
<feature type="signal peptide" evidence="12">
    <location>
        <begin position="1"/>
        <end position="28"/>
    </location>
</feature>
<evidence type="ECO:0000256" key="12">
    <source>
        <dbReference type="SAM" id="SignalP"/>
    </source>
</evidence>
<comment type="caution">
    <text evidence="15">The sequence shown here is derived from an EMBL/GenBank/DDBJ whole genome shotgun (WGS) entry which is preliminary data.</text>
</comment>
<dbReference type="SUPFAM" id="SSF49464">
    <property type="entry name" value="Carboxypeptidase regulatory domain-like"/>
    <property type="match status" value="1"/>
</dbReference>
<keyword evidence="3 10" id="KW-1134">Transmembrane beta strand</keyword>
<dbReference type="RefSeq" id="WP_188441940.1">
    <property type="nucleotide sequence ID" value="NZ_BMGK01000007.1"/>
</dbReference>
<keyword evidence="5 12" id="KW-0732">Signal</keyword>
<keyword evidence="9 10" id="KW-0998">Cell outer membrane</keyword>
<evidence type="ECO:0000256" key="8">
    <source>
        <dbReference type="ARBA" id="ARBA00023170"/>
    </source>
</evidence>
<dbReference type="PROSITE" id="PS52016">
    <property type="entry name" value="TONB_DEPENDENT_REC_3"/>
    <property type="match status" value="1"/>
</dbReference>
<keyword evidence="7 10" id="KW-0472">Membrane</keyword>
<organism evidence="15 16">
    <name type="scientific">Planktosalinus lacus</name>
    <dbReference type="NCBI Taxonomy" id="1526573"/>
    <lineage>
        <taxon>Bacteria</taxon>
        <taxon>Pseudomonadati</taxon>
        <taxon>Bacteroidota</taxon>
        <taxon>Flavobacteriia</taxon>
        <taxon>Flavobacteriales</taxon>
        <taxon>Flavobacteriaceae</taxon>
        <taxon>Planktosalinus</taxon>
    </lineage>
</organism>
<evidence type="ECO:0000256" key="9">
    <source>
        <dbReference type="ARBA" id="ARBA00023237"/>
    </source>
</evidence>
<dbReference type="InterPro" id="IPR008969">
    <property type="entry name" value="CarboxyPept-like_regulatory"/>
</dbReference>
<gene>
    <name evidence="15" type="ORF">GCM10011312_19180</name>
</gene>
<keyword evidence="8 15" id="KW-0675">Receptor</keyword>
<dbReference type="AlphaFoldDB" id="A0A8J2VAS6"/>
<evidence type="ECO:0000256" key="5">
    <source>
        <dbReference type="ARBA" id="ARBA00022729"/>
    </source>
</evidence>
<dbReference type="PANTHER" id="PTHR30069">
    <property type="entry name" value="TONB-DEPENDENT OUTER MEMBRANE RECEPTOR"/>
    <property type="match status" value="1"/>
</dbReference>
<dbReference type="GO" id="GO:0044718">
    <property type="term" value="P:siderophore transmembrane transport"/>
    <property type="evidence" value="ECO:0007669"/>
    <property type="project" value="TreeGrafter"/>
</dbReference>
<dbReference type="InterPro" id="IPR010917">
    <property type="entry name" value="TonB_rcpt_CS"/>
</dbReference>
<evidence type="ECO:0000256" key="11">
    <source>
        <dbReference type="RuleBase" id="RU003357"/>
    </source>
</evidence>
<dbReference type="InterPro" id="IPR000531">
    <property type="entry name" value="Beta-barrel_TonB"/>
</dbReference>
<comment type="similarity">
    <text evidence="10 11">Belongs to the TonB-dependent receptor family.</text>
</comment>
<dbReference type="Pfam" id="PF13715">
    <property type="entry name" value="CarbopepD_reg_2"/>
    <property type="match status" value="1"/>
</dbReference>
<evidence type="ECO:0000256" key="2">
    <source>
        <dbReference type="ARBA" id="ARBA00022448"/>
    </source>
</evidence>
<feature type="domain" description="TonB-dependent receptor-like beta-barrel" evidence="13">
    <location>
        <begin position="305"/>
        <end position="849"/>
    </location>
</feature>
<dbReference type="SUPFAM" id="SSF56935">
    <property type="entry name" value="Porins"/>
    <property type="match status" value="1"/>
</dbReference>
<evidence type="ECO:0000256" key="1">
    <source>
        <dbReference type="ARBA" id="ARBA00004571"/>
    </source>
</evidence>
<accession>A0A8J2VAS6</accession>
<reference evidence="15" key="2">
    <citation type="submission" date="2020-09" db="EMBL/GenBank/DDBJ databases">
        <authorList>
            <person name="Sun Q."/>
            <person name="Zhou Y."/>
        </authorList>
    </citation>
    <scope>NUCLEOTIDE SEQUENCE</scope>
    <source>
        <strain evidence="15">CGMCC 1.12924</strain>
    </source>
</reference>